<dbReference type="Proteomes" id="UP000037069">
    <property type="component" value="Unassembled WGS sequence"/>
</dbReference>
<evidence type="ECO:0000313" key="3">
    <source>
        <dbReference type="EMBL" id="KNC29411.1"/>
    </source>
</evidence>
<proteinExistence type="predicted"/>
<organism evidence="3 4">
    <name type="scientific">Lucilia cuprina</name>
    <name type="common">Green bottle fly</name>
    <name type="synonym">Australian sheep blowfly</name>
    <dbReference type="NCBI Taxonomy" id="7375"/>
    <lineage>
        <taxon>Eukaryota</taxon>
        <taxon>Metazoa</taxon>
        <taxon>Ecdysozoa</taxon>
        <taxon>Arthropoda</taxon>
        <taxon>Hexapoda</taxon>
        <taxon>Insecta</taxon>
        <taxon>Pterygota</taxon>
        <taxon>Neoptera</taxon>
        <taxon>Endopterygota</taxon>
        <taxon>Diptera</taxon>
        <taxon>Brachycera</taxon>
        <taxon>Muscomorpha</taxon>
        <taxon>Oestroidea</taxon>
        <taxon>Calliphoridae</taxon>
        <taxon>Luciliinae</taxon>
        <taxon>Lucilia</taxon>
    </lineage>
</organism>
<comment type="caution">
    <text evidence="3">The sequence shown here is derived from an EMBL/GenBank/DDBJ whole genome shotgun (WGS) entry which is preliminary data.</text>
</comment>
<accession>A0A0L0CAZ1</accession>
<dbReference type="AlphaFoldDB" id="A0A0L0CAZ1"/>
<dbReference type="EMBL" id="JRES01000668">
    <property type="protein sequence ID" value="KNC29411.1"/>
    <property type="molecule type" value="Genomic_DNA"/>
</dbReference>
<protein>
    <submittedName>
        <fullName evidence="3">Uncharacterized protein</fullName>
    </submittedName>
</protein>
<evidence type="ECO:0000256" key="2">
    <source>
        <dbReference type="SAM" id="SignalP"/>
    </source>
</evidence>
<keyword evidence="1" id="KW-0472">Membrane</keyword>
<name>A0A0L0CAZ1_LUCCU</name>
<sequence>MERRADQIKIIILLFSIIMTTSANTRDHCFDILDKYSLSQIKNIYSFDVEKVANTSPANDIFECYLKETRENNVKKNAEKYFDVFKKCNEYKKQQLLYIELRHIEELSKIGLPSYLEQRIVRRIEGGEGNASEILKLIQNDLCTKIEMSDQYTEYRSLIRFKLETAGKSGSKSIGIHSLIVFIALIHYLFKIAIDTMADLT</sequence>
<keyword evidence="1" id="KW-0812">Transmembrane</keyword>
<keyword evidence="4" id="KW-1185">Reference proteome</keyword>
<feature type="transmembrane region" description="Helical" evidence="1">
    <location>
        <begin position="174"/>
        <end position="194"/>
    </location>
</feature>
<gene>
    <name evidence="3" type="ORF">FF38_06582</name>
</gene>
<evidence type="ECO:0000256" key="1">
    <source>
        <dbReference type="SAM" id="Phobius"/>
    </source>
</evidence>
<reference evidence="3 4" key="1">
    <citation type="journal article" date="2015" name="Nat. Commun.">
        <title>Lucilia cuprina genome unlocks parasitic fly biology to underpin future interventions.</title>
        <authorList>
            <person name="Anstead C.A."/>
            <person name="Korhonen P.K."/>
            <person name="Young N.D."/>
            <person name="Hall R.S."/>
            <person name="Jex A.R."/>
            <person name="Murali S.C."/>
            <person name="Hughes D.S."/>
            <person name="Lee S.F."/>
            <person name="Perry T."/>
            <person name="Stroehlein A.J."/>
            <person name="Ansell B.R."/>
            <person name="Breugelmans B."/>
            <person name="Hofmann A."/>
            <person name="Qu J."/>
            <person name="Dugan S."/>
            <person name="Lee S.L."/>
            <person name="Chao H."/>
            <person name="Dinh H."/>
            <person name="Han Y."/>
            <person name="Doddapaneni H.V."/>
            <person name="Worley K.C."/>
            <person name="Muzny D.M."/>
            <person name="Ioannidis P."/>
            <person name="Waterhouse R.M."/>
            <person name="Zdobnov E.M."/>
            <person name="James P.J."/>
            <person name="Bagnall N.H."/>
            <person name="Kotze A.C."/>
            <person name="Gibbs R.A."/>
            <person name="Richards S."/>
            <person name="Batterham P."/>
            <person name="Gasser R.B."/>
        </authorList>
    </citation>
    <scope>NUCLEOTIDE SEQUENCE [LARGE SCALE GENOMIC DNA]</scope>
    <source>
        <strain evidence="3 4">LS</strain>
        <tissue evidence="3">Full body</tissue>
    </source>
</reference>
<dbReference type="OrthoDB" id="8013329at2759"/>
<evidence type="ECO:0000313" key="4">
    <source>
        <dbReference type="Proteomes" id="UP000037069"/>
    </source>
</evidence>
<keyword evidence="2" id="KW-0732">Signal</keyword>
<keyword evidence="1" id="KW-1133">Transmembrane helix</keyword>
<feature type="chain" id="PRO_5005536081" evidence="2">
    <location>
        <begin position="24"/>
        <end position="201"/>
    </location>
</feature>
<feature type="signal peptide" evidence="2">
    <location>
        <begin position="1"/>
        <end position="23"/>
    </location>
</feature>